<keyword evidence="2" id="KW-0813">Transport</keyword>
<dbReference type="Gene3D" id="1.20.1250.20">
    <property type="entry name" value="MFS general substrate transporter like domains"/>
    <property type="match status" value="1"/>
</dbReference>
<feature type="transmembrane region" description="Helical" evidence="7">
    <location>
        <begin position="281"/>
        <end position="301"/>
    </location>
</feature>
<evidence type="ECO:0000256" key="3">
    <source>
        <dbReference type="ARBA" id="ARBA00022692"/>
    </source>
</evidence>
<dbReference type="InterPro" id="IPR020846">
    <property type="entry name" value="MFS_dom"/>
</dbReference>
<feature type="compositionally biased region" description="Basic and acidic residues" evidence="6">
    <location>
        <begin position="23"/>
        <end position="32"/>
    </location>
</feature>
<dbReference type="InterPro" id="IPR011701">
    <property type="entry name" value="MFS"/>
</dbReference>
<feature type="transmembrane region" description="Helical" evidence="7">
    <location>
        <begin position="345"/>
        <end position="367"/>
    </location>
</feature>
<evidence type="ECO:0000256" key="1">
    <source>
        <dbReference type="ARBA" id="ARBA00004141"/>
    </source>
</evidence>
<dbReference type="EMBL" id="VYYT01000226">
    <property type="protein sequence ID" value="KAK2754616.1"/>
    <property type="molecule type" value="Genomic_DNA"/>
</dbReference>
<evidence type="ECO:0000256" key="5">
    <source>
        <dbReference type="ARBA" id="ARBA00023136"/>
    </source>
</evidence>
<dbReference type="PANTHER" id="PTHR23501:SF199">
    <property type="entry name" value="MFS EFFLUX TRANSPORTER INPD-RELATED"/>
    <property type="match status" value="1"/>
</dbReference>
<proteinExistence type="predicted"/>
<evidence type="ECO:0000313" key="10">
    <source>
        <dbReference type="Proteomes" id="UP001281614"/>
    </source>
</evidence>
<feature type="transmembrane region" description="Helical" evidence="7">
    <location>
        <begin position="108"/>
        <end position="129"/>
    </location>
</feature>
<feature type="transmembrane region" description="Helical" evidence="7">
    <location>
        <begin position="211"/>
        <end position="230"/>
    </location>
</feature>
<evidence type="ECO:0000256" key="4">
    <source>
        <dbReference type="ARBA" id="ARBA00022989"/>
    </source>
</evidence>
<evidence type="ECO:0000256" key="2">
    <source>
        <dbReference type="ARBA" id="ARBA00022448"/>
    </source>
</evidence>
<feature type="transmembrane region" description="Helical" evidence="7">
    <location>
        <begin position="141"/>
        <end position="162"/>
    </location>
</feature>
<evidence type="ECO:0000259" key="8">
    <source>
        <dbReference type="PROSITE" id="PS50850"/>
    </source>
</evidence>
<protein>
    <submittedName>
        <fullName evidence="9">Major facilitator superfamily transporter</fullName>
    </submittedName>
</protein>
<accession>A0AAD9Y9H4</accession>
<dbReference type="Gene3D" id="1.20.1720.10">
    <property type="entry name" value="Multidrug resistance protein D"/>
    <property type="match status" value="1"/>
</dbReference>
<feature type="region of interest" description="Disordered" evidence="6">
    <location>
        <begin position="1"/>
        <end position="39"/>
    </location>
</feature>
<keyword evidence="4 7" id="KW-1133">Transmembrane helix</keyword>
<dbReference type="GO" id="GO:0005886">
    <property type="term" value="C:plasma membrane"/>
    <property type="evidence" value="ECO:0007669"/>
    <property type="project" value="TreeGrafter"/>
</dbReference>
<evidence type="ECO:0000256" key="7">
    <source>
        <dbReference type="SAM" id="Phobius"/>
    </source>
</evidence>
<dbReference type="PANTHER" id="PTHR23501">
    <property type="entry name" value="MAJOR FACILITATOR SUPERFAMILY"/>
    <property type="match status" value="1"/>
</dbReference>
<feature type="transmembrane region" description="Helical" evidence="7">
    <location>
        <begin position="168"/>
        <end position="191"/>
    </location>
</feature>
<dbReference type="FunFam" id="1.20.1250.20:FF:000196">
    <property type="entry name" value="MFS toxin efflux pump (AflT)"/>
    <property type="match status" value="1"/>
</dbReference>
<name>A0AAD9Y9H4_COLKA</name>
<feature type="transmembrane region" description="Helical" evidence="7">
    <location>
        <begin position="406"/>
        <end position="432"/>
    </location>
</feature>
<comment type="caution">
    <text evidence="9">The sequence shown here is derived from an EMBL/GenBank/DDBJ whole genome shotgun (WGS) entry which is preliminary data.</text>
</comment>
<feature type="transmembrane region" description="Helical" evidence="7">
    <location>
        <begin position="83"/>
        <end position="102"/>
    </location>
</feature>
<dbReference type="PROSITE" id="PS50850">
    <property type="entry name" value="MFS"/>
    <property type="match status" value="1"/>
</dbReference>
<feature type="transmembrane region" description="Helical" evidence="7">
    <location>
        <begin position="242"/>
        <end position="261"/>
    </location>
</feature>
<reference evidence="9" key="1">
    <citation type="submission" date="2023-02" db="EMBL/GenBank/DDBJ databases">
        <title>Colletotrichum kahawae CIFC_Que2 genome sequencing and assembly.</title>
        <authorList>
            <person name="Baroncelli R."/>
        </authorList>
    </citation>
    <scope>NUCLEOTIDE SEQUENCE</scope>
    <source>
        <strain evidence="9">CIFC_Que2</strain>
    </source>
</reference>
<comment type="subcellular location">
    <subcellularLocation>
        <location evidence="1">Membrane</location>
        <topology evidence="1">Multi-pass membrane protein</topology>
    </subcellularLocation>
</comment>
<dbReference type="SUPFAM" id="SSF103473">
    <property type="entry name" value="MFS general substrate transporter"/>
    <property type="match status" value="1"/>
</dbReference>
<feature type="transmembrane region" description="Helical" evidence="7">
    <location>
        <begin position="486"/>
        <end position="506"/>
    </location>
</feature>
<evidence type="ECO:0000256" key="6">
    <source>
        <dbReference type="SAM" id="MobiDB-lite"/>
    </source>
</evidence>
<dbReference type="GO" id="GO:0022857">
    <property type="term" value="F:transmembrane transporter activity"/>
    <property type="evidence" value="ECO:0007669"/>
    <property type="project" value="InterPro"/>
</dbReference>
<keyword evidence="10" id="KW-1185">Reference proteome</keyword>
<dbReference type="InterPro" id="IPR036259">
    <property type="entry name" value="MFS_trans_sf"/>
</dbReference>
<keyword evidence="3 7" id="KW-0812">Transmembrane</keyword>
<feature type="domain" description="Major facilitator superfamily (MFS) profile" evidence="8">
    <location>
        <begin position="1"/>
        <end position="509"/>
    </location>
</feature>
<evidence type="ECO:0000313" key="9">
    <source>
        <dbReference type="EMBL" id="KAK2754616.1"/>
    </source>
</evidence>
<sequence>MASSGAYPAETMPVNATSALRTPSEKTDKPESEQGAQSQDEIIEVYPSGPALTAISIGLFLAILCFGLLLFGKLYAEYSIKWIFLIGLAIFEVGSVVCAAAPSSVVLIVGRAVSGVGAAGLMTGALIIITKSVPLHKRPTFTAAIGAAAGVSQVIAPTLGGVFVDKATWRWCFWINLPLGGVTFAVILLFLRLPEQAKKEPRVFKEFMNNFDFVGTLLLIPWVICLLLALQWGGTEYAWSNWRIILCWCIFAVCFLLWGFVQYREGDKATVPLRIMSQRTMIASCWTILLLFSLLFIDVYYIPIWLQAVKNHSAYKSGIDLLASSASMSVATIVSGILTSQIGYYVPQIIASSVISSVAGGLIYSFTVDTDTAFWAASLVLMGLGVGLGGQQCIIAAQTVFKGRDIALATSVLVFLQSLGGTVFLAVAQNIFSSRLVAELRRNVPNVNPAVVINAGASGLVDSMRKTYPDSVDGIIESYNKALQNVFLIATVLGCLTVLGIGFFEWKSVKENKPKTDVKSQTDGDTEK</sequence>
<gene>
    <name evidence="9" type="ORF">CKAH01_17377</name>
</gene>
<organism evidence="9 10">
    <name type="scientific">Colletotrichum kahawae</name>
    <name type="common">Coffee berry disease fungus</name>
    <dbReference type="NCBI Taxonomy" id="34407"/>
    <lineage>
        <taxon>Eukaryota</taxon>
        <taxon>Fungi</taxon>
        <taxon>Dikarya</taxon>
        <taxon>Ascomycota</taxon>
        <taxon>Pezizomycotina</taxon>
        <taxon>Sordariomycetes</taxon>
        <taxon>Hypocreomycetidae</taxon>
        <taxon>Glomerellales</taxon>
        <taxon>Glomerellaceae</taxon>
        <taxon>Colletotrichum</taxon>
        <taxon>Colletotrichum gloeosporioides species complex</taxon>
    </lineage>
</organism>
<keyword evidence="5 7" id="KW-0472">Membrane</keyword>
<feature type="transmembrane region" description="Helical" evidence="7">
    <location>
        <begin position="373"/>
        <end position="394"/>
    </location>
</feature>
<feature type="transmembrane region" description="Helical" evidence="7">
    <location>
        <begin position="51"/>
        <end position="71"/>
    </location>
</feature>
<dbReference type="Proteomes" id="UP001281614">
    <property type="component" value="Unassembled WGS sequence"/>
</dbReference>
<dbReference type="AlphaFoldDB" id="A0AAD9Y9H4"/>
<feature type="transmembrane region" description="Helical" evidence="7">
    <location>
        <begin position="321"/>
        <end position="338"/>
    </location>
</feature>
<dbReference type="Pfam" id="PF07690">
    <property type="entry name" value="MFS_1"/>
    <property type="match status" value="1"/>
</dbReference>